<dbReference type="InterPro" id="IPR019734">
    <property type="entry name" value="TPR_rpt"/>
</dbReference>
<dbReference type="SUPFAM" id="SSF46894">
    <property type="entry name" value="C-terminal effector domain of the bipartite response regulators"/>
    <property type="match status" value="1"/>
</dbReference>
<dbReference type="GO" id="GO:0005737">
    <property type="term" value="C:cytoplasm"/>
    <property type="evidence" value="ECO:0007669"/>
    <property type="project" value="TreeGrafter"/>
</dbReference>
<reference evidence="6" key="1">
    <citation type="submission" date="2016-06" db="EMBL/GenBank/DDBJ databases">
        <authorList>
            <person name="Sutton G."/>
            <person name="Brinkac L."/>
            <person name="Sanka R."/>
            <person name="Adams M."/>
            <person name="Lau E."/>
            <person name="Garcia-Basteiro A."/>
            <person name="Lopez-Varela E."/>
            <person name="Palencia S."/>
        </authorList>
    </citation>
    <scope>NUCLEOTIDE SEQUENCE [LARGE SCALE GENOMIC DNA]</scope>
    <source>
        <strain evidence="6">1245335.1</strain>
    </source>
</reference>
<dbReference type="PANTHER" id="PTHR16305">
    <property type="entry name" value="TESTICULAR SOLUBLE ADENYLYL CYCLASE"/>
    <property type="match status" value="1"/>
</dbReference>
<name>A0A1A3NVX3_MYCAS</name>
<dbReference type="Gene3D" id="1.10.10.10">
    <property type="entry name" value="Winged helix-like DNA-binding domain superfamily/Winged helix DNA-binding domain"/>
    <property type="match status" value="1"/>
</dbReference>
<evidence type="ECO:0000256" key="2">
    <source>
        <dbReference type="ARBA" id="ARBA00022840"/>
    </source>
</evidence>
<dbReference type="SUPFAM" id="SSF48452">
    <property type="entry name" value="TPR-like"/>
    <property type="match status" value="1"/>
</dbReference>
<dbReference type="PROSITE" id="PS00622">
    <property type="entry name" value="HTH_LUXR_1"/>
    <property type="match status" value="1"/>
</dbReference>
<dbReference type="CDD" id="cd06170">
    <property type="entry name" value="LuxR_C_like"/>
    <property type="match status" value="1"/>
</dbReference>
<sequence length="840" mass="89955">MHASAAARAKLMQGPAALAEPLFGRGEAADTFAVIHGLYWLTVNLAEQQPLAILIDDVHSADDLTLRFLIHVAERVEDIPLAMVVTIRTGDQFADSPLVSHLWDTATAAPIRPAALTANAVLTLLTDALPDREVDADLMHSVVQESGGNPLYVLAIAEAMSKGLDPRITTADSLRRHVVLQLSRLSRSARDIAKAASVICDNAAMGDVIRLSGLGFKEGIVAAEELLAAGLFASTDPMTFAHRITRVAIYNTLAPAERLSLHAHAAKLLAAGGRQPEAVAEHLLKSNMPDAAWAMTALHDAARAAGRKGAHKSGIRYLRRAVELVQADNLPARLLIDLGLAEAAAGEPTSLGRFEHALALVTDPEERADTLYSLGQTLFRLGRYGEASNAFRRGAELFQGGQQQIRLRFEGAASSAEYHLSASHQGPTVTVGDNPETDGPGDRAVLAFQALRDAMTVPPAGRGGDLAVRALGNGALLAEQTSEGPSVNLAILALLHAGRLAEANDAANATVQDARDRGGLLAYAEASLVRALVLYERGRIPDAAADAEVAWQTISARSPVHGNGALATLVRCLIERGEVDAAATLFERAWKERRSSDAPIIEAYLHTAHGLLNLRRGDISGGRADFEIVEQAMRGYGAQNLGPFRWRSLAGVAAYLAGDPTAGRELIDEEVRLAHLFEVPISLGIALRRRAFTEEADAALPTLQEALASLRETDAKLEEARTHWQIGRTLRRTGLRLQARNHLGIGLDLAHRCGAMGLEADIRNELTAAGGRPRRVAVTGIESLTPMELKVARIAAEGLSNNEIAQQIFVSRNTVSWHLRNVYRKLQIGSRDQLTPLLGP</sequence>
<evidence type="ECO:0000313" key="6">
    <source>
        <dbReference type="Proteomes" id="UP000093819"/>
    </source>
</evidence>
<dbReference type="SMART" id="SM00421">
    <property type="entry name" value="HTH_LUXR"/>
    <property type="match status" value="1"/>
</dbReference>
<dbReference type="AlphaFoldDB" id="A0A1A3NVX3"/>
<dbReference type="Proteomes" id="UP000093819">
    <property type="component" value="Unassembled WGS sequence"/>
</dbReference>
<keyword evidence="2" id="KW-0067">ATP-binding</keyword>
<proteinExistence type="predicted"/>
<evidence type="ECO:0000259" key="4">
    <source>
        <dbReference type="PROSITE" id="PS50043"/>
    </source>
</evidence>
<evidence type="ECO:0000313" key="5">
    <source>
        <dbReference type="EMBL" id="OBK26148.1"/>
    </source>
</evidence>
<dbReference type="PROSITE" id="PS50005">
    <property type="entry name" value="TPR"/>
    <property type="match status" value="1"/>
</dbReference>
<dbReference type="PROSITE" id="PS50043">
    <property type="entry name" value="HTH_LUXR_2"/>
    <property type="match status" value="1"/>
</dbReference>
<organism evidence="5 6">
    <name type="scientific">Mycobacterium asiaticum</name>
    <dbReference type="NCBI Taxonomy" id="1790"/>
    <lineage>
        <taxon>Bacteria</taxon>
        <taxon>Bacillati</taxon>
        <taxon>Actinomycetota</taxon>
        <taxon>Actinomycetes</taxon>
        <taxon>Mycobacteriales</taxon>
        <taxon>Mycobacteriaceae</taxon>
        <taxon>Mycobacterium</taxon>
    </lineage>
</organism>
<dbReference type="GO" id="GO:0003677">
    <property type="term" value="F:DNA binding"/>
    <property type="evidence" value="ECO:0007669"/>
    <property type="project" value="InterPro"/>
</dbReference>
<feature type="domain" description="HTH luxR-type" evidence="4">
    <location>
        <begin position="777"/>
        <end position="840"/>
    </location>
</feature>
<dbReference type="InterPro" id="IPR000792">
    <property type="entry name" value="Tscrpt_reg_LuxR_C"/>
</dbReference>
<keyword evidence="3" id="KW-0802">TPR repeat</keyword>
<dbReference type="PANTHER" id="PTHR16305:SF35">
    <property type="entry name" value="TRANSCRIPTIONAL ACTIVATOR DOMAIN"/>
    <property type="match status" value="1"/>
</dbReference>
<evidence type="ECO:0000256" key="3">
    <source>
        <dbReference type="PROSITE-ProRule" id="PRU00339"/>
    </source>
</evidence>
<feature type="repeat" description="TPR" evidence="3">
    <location>
        <begin position="368"/>
        <end position="401"/>
    </location>
</feature>
<dbReference type="Gene3D" id="1.25.40.10">
    <property type="entry name" value="Tetratricopeptide repeat domain"/>
    <property type="match status" value="2"/>
</dbReference>
<dbReference type="GO" id="GO:0006355">
    <property type="term" value="P:regulation of DNA-templated transcription"/>
    <property type="evidence" value="ECO:0007669"/>
    <property type="project" value="InterPro"/>
</dbReference>
<keyword evidence="1" id="KW-0547">Nucleotide-binding</keyword>
<protein>
    <recommendedName>
        <fullName evidence="4">HTH luxR-type domain-containing protein</fullName>
    </recommendedName>
</protein>
<dbReference type="GO" id="GO:0005524">
    <property type="term" value="F:ATP binding"/>
    <property type="evidence" value="ECO:0007669"/>
    <property type="project" value="UniProtKB-KW"/>
</dbReference>
<gene>
    <name evidence="5" type="ORF">A5635_14375</name>
</gene>
<comment type="caution">
    <text evidence="5">The sequence shown here is derived from an EMBL/GenBank/DDBJ whole genome shotgun (WGS) entry which is preliminary data.</text>
</comment>
<dbReference type="GO" id="GO:0004016">
    <property type="term" value="F:adenylate cyclase activity"/>
    <property type="evidence" value="ECO:0007669"/>
    <property type="project" value="TreeGrafter"/>
</dbReference>
<accession>A0A1A3NVX3</accession>
<dbReference type="Pfam" id="PF00196">
    <property type="entry name" value="GerE"/>
    <property type="match status" value="1"/>
</dbReference>
<dbReference type="InterPro" id="IPR016032">
    <property type="entry name" value="Sig_transdc_resp-reg_C-effctor"/>
</dbReference>
<dbReference type="PRINTS" id="PR00038">
    <property type="entry name" value="HTHLUXR"/>
</dbReference>
<evidence type="ECO:0000256" key="1">
    <source>
        <dbReference type="ARBA" id="ARBA00022741"/>
    </source>
</evidence>
<dbReference type="InterPro" id="IPR011990">
    <property type="entry name" value="TPR-like_helical_dom_sf"/>
</dbReference>
<dbReference type="InterPro" id="IPR036388">
    <property type="entry name" value="WH-like_DNA-bd_sf"/>
</dbReference>
<dbReference type="EMBL" id="LZLR01000031">
    <property type="protein sequence ID" value="OBK26148.1"/>
    <property type="molecule type" value="Genomic_DNA"/>
</dbReference>